<keyword evidence="10" id="KW-0653">Protein transport</keyword>
<dbReference type="NCBIfam" id="TIGR00283">
    <property type="entry name" value="arch_pth2"/>
    <property type="match status" value="1"/>
</dbReference>
<feature type="domain" description="Importin N-terminal" evidence="22">
    <location>
        <begin position="2054"/>
        <end position="2115"/>
    </location>
</feature>
<evidence type="ECO:0000256" key="11">
    <source>
        <dbReference type="ARBA" id="ARBA00023056"/>
    </source>
</evidence>
<dbReference type="Pfam" id="PF08389">
    <property type="entry name" value="Xpo1"/>
    <property type="match status" value="1"/>
</dbReference>
<keyword evidence="5" id="KW-0813">Transport</keyword>
<evidence type="ECO:0000256" key="20">
    <source>
        <dbReference type="ARBA" id="ARBA00057883"/>
    </source>
</evidence>
<comment type="similarity">
    <text evidence="4">Belongs to the exportin family.</text>
</comment>
<evidence type="ECO:0000256" key="9">
    <source>
        <dbReference type="ARBA" id="ARBA00022801"/>
    </source>
</evidence>
<dbReference type="Gene3D" id="1.25.10.10">
    <property type="entry name" value="Leucine-rich Repeat Variant"/>
    <property type="match status" value="1"/>
</dbReference>
<dbReference type="SUPFAM" id="SSF53448">
    <property type="entry name" value="Nucleotide-diphospho-sugar transferases"/>
    <property type="match status" value="1"/>
</dbReference>
<dbReference type="Gene3D" id="3.40.1490.10">
    <property type="entry name" value="Bit1"/>
    <property type="match status" value="1"/>
</dbReference>
<feature type="region of interest" description="Disordered" evidence="21">
    <location>
        <begin position="34"/>
        <end position="56"/>
    </location>
</feature>
<keyword evidence="11" id="KW-0320">Glycogen biosynthesis</keyword>
<evidence type="ECO:0000256" key="17">
    <source>
        <dbReference type="ARBA" id="ARBA00048707"/>
    </source>
</evidence>
<evidence type="ECO:0000313" key="24">
    <source>
        <dbReference type="Proteomes" id="UP000717996"/>
    </source>
</evidence>
<evidence type="ECO:0000256" key="7">
    <source>
        <dbReference type="ARBA" id="ARBA00022679"/>
    </source>
</evidence>
<dbReference type="InterPro" id="IPR016024">
    <property type="entry name" value="ARM-type_fold"/>
</dbReference>
<dbReference type="InterPro" id="IPR023476">
    <property type="entry name" value="Pep_tRNA_hydro_II_dom_sf"/>
</dbReference>
<comment type="similarity">
    <text evidence="15">Belongs to the PTH2 family.</text>
</comment>
<dbReference type="FunFam" id="3.40.1490.10:FF:000001">
    <property type="entry name" value="Peptidyl-tRNA hydrolase 2"/>
    <property type="match status" value="1"/>
</dbReference>
<evidence type="ECO:0000259" key="22">
    <source>
        <dbReference type="PROSITE" id="PS50166"/>
    </source>
</evidence>
<evidence type="ECO:0000256" key="3">
    <source>
        <dbReference type="ARBA" id="ARBA00004496"/>
    </source>
</evidence>
<dbReference type="GO" id="GO:0000055">
    <property type="term" value="P:ribosomal large subunit export from nucleus"/>
    <property type="evidence" value="ECO:0007669"/>
    <property type="project" value="TreeGrafter"/>
</dbReference>
<dbReference type="PANTHER" id="PTHR11223">
    <property type="entry name" value="EXPORTIN 1/5"/>
    <property type="match status" value="1"/>
</dbReference>
<dbReference type="GO" id="GO:0005737">
    <property type="term" value="C:cytoplasm"/>
    <property type="evidence" value="ECO:0007669"/>
    <property type="project" value="UniProtKB-SubCell"/>
</dbReference>
<dbReference type="InterPro" id="IPR045065">
    <property type="entry name" value="XPO1/5"/>
</dbReference>
<evidence type="ECO:0000256" key="14">
    <source>
        <dbReference type="ARBA" id="ARBA00023242"/>
    </source>
</evidence>
<dbReference type="SMART" id="SM00913">
    <property type="entry name" value="IBN_N"/>
    <property type="match status" value="1"/>
</dbReference>
<evidence type="ECO:0000256" key="15">
    <source>
        <dbReference type="ARBA" id="ARBA00038050"/>
    </source>
</evidence>
<dbReference type="InterPro" id="IPR014877">
    <property type="entry name" value="XPO1_C_dom"/>
</dbReference>
<dbReference type="InterPro" id="IPR002495">
    <property type="entry name" value="Glyco_trans_8"/>
</dbReference>
<dbReference type="GO" id="GO:0046872">
    <property type="term" value="F:metal ion binding"/>
    <property type="evidence" value="ECO:0007669"/>
    <property type="project" value="UniProtKB-KW"/>
</dbReference>
<protein>
    <recommendedName>
        <fullName evidence="22">Importin N-terminal domain-containing protein</fullName>
    </recommendedName>
</protein>
<dbReference type="GO" id="GO:0005049">
    <property type="term" value="F:nuclear export signal receptor activity"/>
    <property type="evidence" value="ECO:0007669"/>
    <property type="project" value="InterPro"/>
</dbReference>
<feature type="region of interest" description="Disordered" evidence="21">
    <location>
        <begin position="3039"/>
        <end position="3072"/>
    </location>
</feature>
<dbReference type="SUPFAM" id="SSF48371">
    <property type="entry name" value="ARM repeat"/>
    <property type="match status" value="2"/>
</dbReference>
<organism evidence="23 24">
    <name type="scientific">Rhizopus oryzae</name>
    <name type="common">Mucormycosis agent</name>
    <name type="synonym">Rhizopus arrhizus var. delemar</name>
    <dbReference type="NCBI Taxonomy" id="64495"/>
    <lineage>
        <taxon>Eukaryota</taxon>
        <taxon>Fungi</taxon>
        <taxon>Fungi incertae sedis</taxon>
        <taxon>Mucoromycota</taxon>
        <taxon>Mucoromycotina</taxon>
        <taxon>Mucoromycetes</taxon>
        <taxon>Mucorales</taxon>
        <taxon>Mucorineae</taxon>
        <taxon>Rhizopodaceae</taxon>
        <taxon>Rhizopus</taxon>
    </lineage>
</organism>
<keyword evidence="8" id="KW-0479">Metal-binding</keyword>
<dbReference type="Pfam" id="PF01981">
    <property type="entry name" value="PTH2"/>
    <property type="match status" value="1"/>
</dbReference>
<evidence type="ECO:0000256" key="1">
    <source>
        <dbReference type="ARBA" id="ARBA00001936"/>
    </source>
</evidence>
<feature type="compositionally biased region" description="Low complexity" evidence="21">
    <location>
        <begin position="761"/>
        <end position="787"/>
    </location>
</feature>
<evidence type="ECO:0000256" key="16">
    <source>
        <dbReference type="ARBA" id="ARBA00038162"/>
    </source>
</evidence>
<evidence type="ECO:0000256" key="4">
    <source>
        <dbReference type="ARBA" id="ARBA00009466"/>
    </source>
</evidence>
<comment type="similarity">
    <text evidence="16">Belongs to the glycosyltransferase 8 family. Glycogenin subfamily.</text>
</comment>
<dbReference type="CDD" id="cd02537">
    <property type="entry name" value="GT8_Glycogenin"/>
    <property type="match status" value="1"/>
</dbReference>
<sequence>MKNLDVPTIAATAIVSLLTGYFIGKSVVSKETHEQVKESLSEDNNEEEEEEELDPLPEAKIDAKNYDNFKLTLVVRSDLGMTKGKIAAQCGHATLACYKAVKIVNPEILKAWEYSGQAKVALKCDSEDKLLELQAIALSLGLPAQTIQDAGRTQIAAGSRTVLGVGPAQMEAFITLVATDAYAPGALIIAHRLRELGSKKDKVCLVTPNVSGHVQTLLSKLYVVIPVNTLRSNDYGNLELLGRPDLDITFTKIHLWSLTQYSKIVFLDADTLPLQNIDSLFDRPSFSAAPDAGWPDCFNSGVFVAKPSKKIHSDLLQLAAKEGSFDGGDQGLLNTYFSSWPKTPFHRLPFTFNTTPTAQYGYAPAQIQYGNNIHIAHFIGQNKPWKYQRFADGKVLPMGDAWEGTSKMVQTWWDTWDKYYGKAKITIEAIKNAWANEEYNINDSRRQINPMPPLSTITLTQPDWLQQELKSISEQNYYQDHDDHQRKVYHLQQEEPYTMIHWDPAHEDPPNVGCLGADIPDLSSYRNVWDQSIDDQQQHVWVAPVLQPEPDIMMKPEYAQFRQETKIKDCNQEEVHENTNIHHSIQEKEKILLFEAQSNHHSFPWESNPQHFPVPTRIWQDEYRETTHFENEIRKENNQIDKQEQSVTCDKISDRNVHIVSEESHCSEKQEEHSEWTEQAETNHLDVHLEQEKSINTEVQVANEFAIDETLSPSVQSRIEDFIADLHKEDDEDDTSERDLIPINFKPSSRLQSYTISPHGSCSTSRVSSRSGSRRSSVASSRRSSLSGKRPLNDLPSLVPTPRPSKLFATDSSSSVFSRKTPYTSAAVTPELEKMNYFHEYNDDDFKVEKANEDFLPSASYCLNESLELAHTETWNPMDALTKLKLQSENMVLRQSLTEALNRAVAQETEKQDMMHEYKSVWEDEPSFISGQSSPRTPIIRGMPSNLSNEIELEKERYRQQRESLSMTQPQTAIASLLEAELDLSRGTLFQRRYEETPTKAQEVPLVHIKEEEEALHTTYFNNDVIKEAQKRLNALVVNDDNDRDNNGDKLWSISEMNITGKLVQKPSHLYQQTKASGSSNFYSSSNTSNFDVCQSLKTYQSPVQSEAPSTLNPLSILEVKEVDLFKSTGDLCQAQHQKNEPLEMGEHKAVKPKEDDIPGFGHLKDKASFAKKVVSHVEQFEQSLDKGFAKDKISASSDEEWETIQRANLAKKDHEEHLIDKRMPILNEDKVAILKEALEDEKEYLINTTSKEFFEKAVDSMRAGKFKGEMVDKEKNITHLISKKHTGQENIKKSEFLIAADAAAVTTPSEPSVIERNDVTEPSAREEIVSISDEDMFTVQVKSEVIEKETSTKEEDEIIGFITKEKRRRRPTMEEFVFIDEESIAEDAMEAEIFDTNMIETPQEKKELMALEYEEQFYASQVHDLQSYKEQVAQERATEKGETNQDNELRTEKYQGFAKEKKVEESEKKITEIIERIVGSSSTAVKQSHEAQIEQSDVGVLFVNNQKEQAGEQLRELAIEILDEAKGRRSRDKGKQKEVNDKLKMIKHQIHKQPVYKEQLHLKNYDSAIYDSRSVGRYTVETLEVDSDLQELIQHIEKLQEVIEVESLETESEVQRRVVQTMEIEEDVLEAETMNDEVYLEVIEIEGDGSEVETMDSGATEEVMEIEESFKIEPMSREISLDIIEIEEEVSDTDTVRPDEVSMEFMEIEDEISPTEAITREISLDIIEVEDVASDDVMTSSKSAEQVTATGVLQTETLSRETSLDIIDYYDDVFRTESMSRDASFDLVEALDKDSKMETSSCEIFQETTETKDETLQTELMSREFSLDIIEVEDIGSEIETKNFEHVPEILEIENNDVNIETVSYEVDMEIIEIEEPSEKISESTTAEINKDIYGTKGSIPVAATEFSKSRPVMPLPVRSISESLLSTSKRAVASAETTPVVVEAFGGRRDFPESEEDIVLRVRTLGSNASRSIIASVETTPSSSRSISTNVPSEKSNHLSLISDWLKITSPTNGVPGICTISYDFSKELDVSVLDQIVLTFYTGSGLDQQVAQQLLTQFQDHDDAWTQVDCILEQSKLPQTKILEKFVQTRWNTLPSDNRNAIRYFIVNVIIKISSDEANFNKERTYINKLNMVLVQILKQDWPRHWPSFIPEIVSSSKTNLTLCENNMTILKLLSEEIFDYSAEQMIHLKTSNLRQSICDEFSEIFYLCVEILEKATKTSLVKVTLDTLLRFLSWIPVGYIFETDLIQLLGKFFQTPHHRNIALKCLTEIGSLPVNAEHTEKVIALFSQVMSSVNIIMPLDTDIASLYENSNDDDQEFVQDLSLFLTSFLETHVQTIEQNQELNELLINAHRYMINISNVEDREIFKICLEYWSKLVRSLYEEAYQNYGERPQMRKNMYVDILSSLRVVMIERMVKPEEVLIVEDEEGEIVREFVKESDTIVLYKSMKEVLVYLTNLDVTDTEKIMTIKLSRQVDGSEWSWQNLNKLCWAVGSISGAMNTDTEKIFLVFVIKELLELCEKKNGKNNKAVVASNIMYCVGQYPRFLKSHWRFLKTVINKLFEFMHESHEGVQDMACDTFIKISGECKRCFVTQQVGEVCPFVEEIIDQIQSITSDLSAQQTHTFYKAVGFMISAQTNKSIQESLINKLMRVPNMAWNDVVMFLSNDTSILHDDQHAKVLSNILKTNISVCSSIGPGFINQLNLIYVDLLTLYRAVGTIINQLVVDQGQIAIKTPKVRALKSIKKDILKLIDTYIECAANIDYVNKHMIIPFLATTLHDYNSNIDIVKESYVLEVITTLIGKLNALLIPHIPDILQATFEPTLSMITKDFTEYPEHREGFYHMLRAINRHCFPALLELEPPQFKLFIDSVVWGFKHTLRNIADIGLNTCEELIKNMSSTDPNIAGAFYQSYYLSILQDIFFVLTDRDHKSGFKGQTEILALLFNLVKNNTISVALYDPSQVTDADINNTKFLEKYVLTLLLNAFPHLQRGQIVVFVHAMFEYNNNLPKFKLEVRDFLIQLKEFAGENSELYLEEKEAGMEAKRKEEKEKALRIPGMVKPSELPSMDEDEAL</sequence>
<dbReference type="InterPro" id="IPR041235">
    <property type="entry name" value="Exp1_repeat_2"/>
</dbReference>
<evidence type="ECO:0000256" key="13">
    <source>
        <dbReference type="ARBA" id="ARBA00023211"/>
    </source>
</evidence>
<feature type="compositionally biased region" description="Acidic residues" evidence="21">
    <location>
        <begin position="41"/>
        <end position="55"/>
    </location>
</feature>
<dbReference type="GO" id="GO:0004045">
    <property type="term" value="F:peptidyl-tRNA hydrolase activity"/>
    <property type="evidence" value="ECO:0007669"/>
    <property type="project" value="UniProtKB-EC"/>
</dbReference>
<dbReference type="SMART" id="SM01102">
    <property type="entry name" value="CRM1_C"/>
    <property type="match status" value="1"/>
</dbReference>
<comment type="caution">
    <text evidence="23">The sequence shown here is derived from an EMBL/GenBank/DDBJ whole genome shotgun (WGS) entry which is preliminary data.</text>
</comment>
<keyword evidence="6" id="KW-0963">Cytoplasm</keyword>
<dbReference type="PANTHER" id="PTHR11223:SF2">
    <property type="entry name" value="EXPORTIN-1"/>
    <property type="match status" value="1"/>
</dbReference>
<dbReference type="InterPro" id="IPR029044">
    <property type="entry name" value="Nucleotide-diphossugar_trans"/>
</dbReference>
<dbReference type="GO" id="GO:0006611">
    <property type="term" value="P:protein export from nucleus"/>
    <property type="evidence" value="ECO:0007669"/>
    <property type="project" value="InterPro"/>
</dbReference>
<evidence type="ECO:0000256" key="6">
    <source>
        <dbReference type="ARBA" id="ARBA00022490"/>
    </source>
</evidence>
<evidence type="ECO:0000313" key="23">
    <source>
        <dbReference type="EMBL" id="KAG1548948.1"/>
    </source>
</evidence>
<dbReference type="InterPro" id="IPR040485">
    <property type="entry name" value="XPO1_repeat_3"/>
</dbReference>
<dbReference type="Gene3D" id="3.90.550.10">
    <property type="entry name" value="Spore Coat Polysaccharide Biosynthesis Protein SpsA, Chain A"/>
    <property type="match status" value="1"/>
</dbReference>
<dbReference type="FunFam" id="3.90.550.10:FF:000092">
    <property type="entry name" value="Glycogenin 2"/>
    <property type="match status" value="1"/>
</dbReference>
<feature type="compositionally biased region" description="Basic and acidic residues" evidence="21">
    <location>
        <begin position="3039"/>
        <end position="3052"/>
    </location>
</feature>
<dbReference type="GO" id="GO:0005978">
    <property type="term" value="P:glycogen biosynthetic process"/>
    <property type="evidence" value="ECO:0007669"/>
    <property type="project" value="UniProtKB-KW"/>
</dbReference>
<dbReference type="InterPro" id="IPR013598">
    <property type="entry name" value="Exportin-1/Importin-b-like"/>
</dbReference>
<dbReference type="FunFam" id="1.25.10.10:FF:000022">
    <property type="entry name" value="protein EXPORTIN 1A"/>
    <property type="match status" value="1"/>
</dbReference>
<dbReference type="Pfam" id="PF18787">
    <property type="entry name" value="CRM1_repeat_3"/>
    <property type="match status" value="1"/>
</dbReference>
<dbReference type="SUPFAM" id="SSF102462">
    <property type="entry name" value="Peptidyl-tRNA hydrolase II"/>
    <property type="match status" value="1"/>
</dbReference>
<keyword evidence="7" id="KW-0808">Transferase</keyword>
<evidence type="ECO:0000256" key="12">
    <source>
        <dbReference type="ARBA" id="ARBA00023180"/>
    </source>
</evidence>
<dbReference type="GO" id="GO:0005634">
    <property type="term" value="C:nucleus"/>
    <property type="evidence" value="ECO:0007669"/>
    <property type="project" value="UniProtKB-SubCell"/>
</dbReference>
<comment type="subcellular location">
    <subcellularLocation>
        <location evidence="3">Cytoplasm</location>
    </subcellularLocation>
    <subcellularLocation>
        <location evidence="2">Nucleus</location>
    </subcellularLocation>
</comment>
<dbReference type="InterPro" id="IPR011989">
    <property type="entry name" value="ARM-like"/>
</dbReference>
<dbReference type="Pfam" id="PF18784">
    <property type="entry name" value="CRM1_repeat_2"/>
    <property type="match status" value="1"/>
</dbReference>
<reference evidence="23" key="1">
    <citation type="journal article" date="2020" name="Microb. Genom.">
        <title>Genetic diversity of clinical and environmental Mucorales isolates obtained from an investigation of mucormycosis cases among solid organ transplant recipients.</title>
        <authorList>
            <person name="Nguyen M.H."/>
            <person name="Kaul D."/>
            <person name="Muto C."/>
            <person name="Cheng S.J."/>
            <person name="Richter R.A."/>
            <person name="Bruno V.M."/>
            <person name="Liu G."/>
            <person name="Beyhan S."/>
            <person name="Sundermann A.J."/>
            <person name="Mounaud S."/>
            <person name="Pasculle A.W."/>
            <person name="Nierman W.C."/>
            <person name="Driscoll E."/>
            <person name="Cumbie R."/>
            <person name="Clancy C.J."/>
            <person name="Dupont C.L."/>
        </authorList>
    </citation>
    <scope>NUCLEOTIDE SEQUENCE</scope>
    <source>
        <strain evidence="23">GL16</strain>
    </source>
</reference>
<feature type="compositionally biased region" description="Polar residues" evidence="21">
    <location>
        <begin position="751"/>
        <end position="760"/>
    </location>
</feature>
<evidence type="ECO:0000256" key="10">
    <source>
        <dbReference type="ARBA" id="ARBA00022927"/>
    </source>
</evidence>
<dbReference type="CDD" id="cd02430">
    <property type="entry name" value="PTH2"/>
    <property type="match status" value="1"/>
</dbReference>
<comment type="catalytic activity">
    <reaction evidence="18">
        <text>[1,4-alpha-D-glucosyl](n)-L-tyrosyl-[glycogenin] + UDP-alpha-D-glucose = [1,4-alpha-D-glucosyl](n+1)-L-tyrosyl-[glycogenin] + UDP + H(+)</text>
        <dbReference type="Rhea" id="RHEA:56560"/>
        <dbReference type="Rhea" id="RHEA-COMP:14606"/>
        <dbReference type="Rhea" id="RHEA-COMP:14607"/>
        <dbReference type="ChEBI" id="CHEBI:15378"/>
        <dbReference type="ChEBI" id="CHEBI:58223"/>
        <dbReference type="ChEBI" id="CHEBI:58885"/>
        <dbReference type="ChEBI" id="CHEBI:140574"/>
        <dbReference type="EC" id="2.4.1.186"/>
    </reaction>
</comment>
<feature type="region of interest" description="Disordered" evidence="21">
    <location>
        <begin position="751"/>
        <end position="811"/>
    </location>
</feature>
<dbReference type="GO" id="GO:0031267">
    <property type="term" value="F:small GTPase binding"/>
    <property type="evidence" value="ECO:0007669"/>
    <property type="project" value="InterPro"/>
</dbReference>
<evidence type="ECO:0000256" key="21">
    <source>
        <dbReference type="SAM" id="MobiDB-lite"/>
    </source>
</evidence>
<comment type="catalytic activity">
    <reaction evidence="17">
        <text>an N-acyl-L-alpha-aminoacyl-tRNA + H2O = an N-acyl-L-amino acid + a tRNA + H(+)</text>
        <dbReference type="Rhea" id="RHEA:54448"/>
        <dbReference type="Rhea" id="RHEA-COMP:10123"/>
        <dbReference type="Rhea" id="RHEA-COMP:13883"/>
        <dbReference type="ChEBI" id="CHEBI:15377"/>
        <dbReference type="ChEBI" id="CHEBI:15378"/>
        <dbReference type="ChEBI" id="CHEBI:59874"/>
        <dbReference type="ChEBI" id="CHEBI:78442"/>
        <dbReference type="ChEBI" id="CHEBI:138191"/>
        <dbReference type="EC" id="3.1.1.29"/>
    </reaction>
</comment>
<dbReference type="InterPro" id="IPR001494">
    <property type="entry name" value="Importin-beta_N"/>
</dbReference>
<evidence type="ECO:0000256" key="5">
    <source>
        <dbReference type="ARBA" id="ARBA00022448"/>
    </source>
</evidence>
<dbReference type="Proteomes" id="UP000717996">
    <property type="component" value="Unassembled WGS sequence"/>
</dbReference>
<dbReference type="EMBL" id="JAANIT010000327">
    <property type="protein sequence ID" value="KAG1548948.1"/>
    <property type="molecule type" value="Genomic_DNA"/>
</dbReference>
<evidence type="ECO:0000256" key="18">
    <source>
        <dbReference type="ARBA" id="ARBA00050886"/>
    </source>
</evidence>
<dbReference type="InterPro" id="IPR002833">
    <property type="entry name" value="PTH2"/>
</dbReference>
<dbReference type="OrthoDB" id="2014201at2759"/>
<dbReference type="PROSITE" id="PS50166">
    <property type="entry name" value="IMPORTIN_B_NT"/>
    <property type="match status" value="1"/>
</dbReference>
<dbReference type="Pfam" id="PF18777">
    <property type="entry name" value="CRM1_repeat"/>
    <property type="match status" value="1"/>
</dbReference>
<comment type="catalytic activity">
    <reaction evidence="19">
        <text>L-tyrosyl-[glycogenin] + UDP-alpha-D-glucose = alpha-D-glucosyl-L-tyrosyl-[glycogenin] + UDP + H(+)</text>
        <dbReference type="Rhea" id="RHEA:23360"/>
        <dbReference type="Rhea" id="RHEA-COMP:14604"/>
        <dbReference type="Rhea" id="RHEA-COMP:14605"/>
        <dbReference type="ChEBI" id="CHEBI:15378"/>
        <dbReference type="ChEBI" id="CHEBI:46858"/>
        <dbReference type="ChEBI" id="CHEBI:58223"/>
        <dbReference type="ChEBI" id="CHEBI:58885"/>
        <dbReference type="ChEBI" id="CHEBI:140573"/>
        <dbReference type="EC" id="2.4.1.186"/>
    </reaction>
</comment>
<comment type="cofactor">
    <cofactor evidence="1">
        <name>Mn(2+)</name>
        <dbReference type="ChEBI" id="CHEBI:29035"/>
    </cofactor>
</comment>
<evidence type="ECO:0000256" key="8">
    <source>
        <dbReference type="ARBA" id="ARBA00022723"/>
    </source>
</evidence>
<comment type="function">
    <text evidence="20">Self-glucosylating initiator of glycogen synthesis. It catalyzes the formation of a short alpha (1,4)-glucosyl chain covalently attached via a glucose 1-O-tyrosyl linkage to internal tyrosine residues and these chains act as primers for the elongation reaction catalyzed by glycogen synthase.</text>
</comment>
<proteinExistence type="inferred from homology"/>
<dbReference type="InterPro" id="IPR041123">
    <property type="entry name" value="CRM1_repeat"/>
</dbReference>
<dbReference type="Pfam" id="PF01501">
    <property type="entry name" value="Glyco_transf_8"/>
    <property type="match status" value="1"/>
</dbReference>
<evidence type="ECO:0000256" key="2">
    <source>
        <dbReference type="ARBA" id="ARBA00004123"/>
    </source>
</evidence>
<name>A0A9P6YJ21_RHIOR</name>
<keyword evidence="14" id="KW-0539">Nucleus</keyword>
<dbReference type="GO" id="GO:0000056">
    <property type="term" value="P:ribosomal small subunit export from nucleus"/>
    <property type="evidence" value="ECO:0007669"/>
    <property type="project" value="TreeGrafter"/>
</dbReference>
<keyword evidence="12" id="KW-0325">Glycoprotein</keyword>
<dbReference type="Pfam" id="PF03810">
    <property type="entry name" value="IBN_N"/>
    <property type="match status" value="1"/>
</dbReference>
<dbReference type="Pfam" id="PF08767">
    <property type="entry name" value="CRM1_C"/>
    <property type="match status" value="1"/>
</dbReference>
<gene>
    <name evidence="23" type="ORF">G6F51_003349</name>
</gene>
<evidence type="ECO:0000256" key="19">
    <source>
        <dbReference type="ARBA" id="ARBA00052293"/>
    </source>
</evidence>
<keyword evidence="9" id="KW-0378">Hydrolase</keyword>
<dbReference type="GO" id="GO:0008466">
    <property type="term" value="F:glycogenin glucosyltransferase activity"/>
    <property type="evidence" value="ECO:0007669"/>
    <property type="project" value="UniProtKB-EC"/>
</dbReference>
<accession>A0A9P6YJ21</accession>
<keyword evidence="13" id="KW-0464">Manganese</keyword>